<comment type="caution">
    <text evidence="2">The sequence shown here is derived from an EMBL/GenBank/DDBJ whole genome shotgun (WGS) entry which is preliminary data.</text>
</comment>
<organism evidence="2">
    <name type="scientific">Symploca sp. SIO1C4</name>
    <dbReference type="NCBI Taxonomy" id="2607765"/>
    <lineage>
        <taxon>Bacteria</taxon>
        <taxon>Bacillati</taxon>
        <taxon>Cyanobacteriota</taxon>
        <taxon>Cyanophyceae</taxon>
        <taxon>Coleofasciculales</taxon>
        <taxon>Coleofasciculaceae</taxon>
        <taxon>Symploca</taxon>
    </lineage>
</organism>
<dbReference type="Gene3D" id="3.30.160.660">
    <property type="match status" value="1"/>
</dbReference>
<dbReference type="Gene3D" id="3.30.40.250">
    <property type="match status" value="1"/>
</dbReference>
<dbReference type="AlphaFoldDB" id="A0A6B3NGB4"/>
<gene>
    <name evidence="2" type="ORF">F6J89_33035</name>
</gene>
<sequence length="331" mass="38164">GKEAIHPNKCMLFSENQYQTRHDWNRDSLGAFNKVPEPFDVKKLRQWTAIWSLTGDCFKYLPTAYCYYGHPESSECWADSNGTAAGNTLEEARLQGFMELVERDAVAVWWYNRLPKPPVDLDSFNDSYLDNLRDYYQSINRDLWVLDLTSDLGIPAFAAISSRLNMETEDLIYGFGAHFDARLGIMRAITELNQILPLVLLTDESGNTEYYCSDELANQWWKEATLDRYSYLAPSYLPAKKAADYPQMATEDLRLDIEKCVQITKNNGLETLVLNQTRPDIGLSVVKVVVPGLRHFWKRWEKGRLYDVPVKLGDLKAPYQEQQLNSFPIFL</sequence>
<feature type="domain" description="YcaO" evidence="1">
    <location>
        <begin position="1"/>
        <end position="331"/>
    </location>
</feature>
<evidence type="ECO:0000313" key="2">
    <source>
        <dbReference type="EMBL" id="NER32296.1"/>
    </source>
</evidence>
<proteinExistence type="predicted"/>
<dbReference type="InterPro" id="IPR003776">
    <property type="entry name" value="YcaO-like_dom"/>
</dbReference>
<name>A0A6B3NGB4_9CYAN</name>
<evidence type="ECO:0000259" key="1">
    <source>
        <dbReference type="PROSITE" id="PS51664"/>
    </source>
</evidence>
<dbReference type="PROSITE" id="PS51664">
    <property type="entry name" value="YCAO"/>
    <property type="match status" value="1"/>
</dbReference>
<dbReference type="NCBIfam" id="TIGR00702">
    <property type="entry name" value="YcaO-type kinase domain"/>
    <property type="match status" value="1"/>
</dbReference>
<dbReference type="Gene3D" id="3.30.1330.230">
    <property type="match status" value="1"/>
</dbReference>
<dbReference type="PANTHER" id="PTHR37809">
    <property type="entry name" value="RIBOSOMAL PROTEIN S12 METHYLTHIOTRANSFERASE ACCESSORY FACTOR YCAO"/>
    <property type="match status" value="1"/>
</dbReference>
<accession>A0A6B3NGB4</accession>
<feature type="non-terminal residue" evidence="2">
    <location>
        <position position="1"/>
    </location>
</feature>
<dbReference type="EMBL" id="JAAHFQ010001164">
    <property type="protein sequence ID" value="NER32296.1"/>
    <property type="molecule type" value="Genomic_DNA"/>
</dbReference>
<reference evidence="2" key="1">
    <citation type="submission" date="2019-11" db="EMBL/GenBank/DDBJ databases">
        <title>Genomic insights into an expanded diversity of filamentous marine cyanobacteria reveals the extraordinary biosynthetic potential of Moorea and Okeania.</title>
        <authorList>
            <person name="Ferreira Leao T."/>
            <person name="Wang M."/>
            <person name="Moss N."/>
            <person name="Da Silva R."/>
            <person name="Sanders J."/>
            <person name="Nurk S."/>
            <person name="Gurevich A."/>
            <person name="Humphrey G."/>
            <person name="Reher R."/>
            <person name="Zhu Q."/>
            <person name="Belda-Ferre P."/>
            <person name="Glukhov E."/>
            <person name="Rex R."/>
            <person name="Dorrestein P.C."/>
            <person name="Knight R."/>
            <person name="Pevzner P."/>
            <person name="Gerwick W.H."/>
            <person name="Gerwick L."/>
        </authorList>
    </citation>
    <scope>NUCLEOTIDE SEQUENCE</scope>
    <source>
        <strain evidence="2">SIO1C4</strain>
    </source>
</reference>
<dbReference type="Pfam" id="PF02624">
    <property type="entry name" value="YcaO"/>
    <property type="match status" value="1"/>
</dbReference>
<protein>
    <submittedName>
        <fullName evidence="2">YcaO-like family protein</fullName>
    </submittedName>
</protein>
<dbReference type="PANTHER" id="PTHR37809:SF1">
    <property type="entry name" value="RIBOSOMAL PROTEIN S12 METHYLTHIOTRANSFERASE ACCESSORY FACTOR YCAO"/>
    <property type="match status" value="1"/>
</dbReference>